<sequence length="97" mass="11222">MTVVFMGCVYAWPVVPLVAYPLNRRRGFWAALYCFAIAAFFALELRYSQFMIVTFFEMALYTSAARAITEASGVLEKPREAWRRHTREVQRGKPSAY</sequence>
<evidence type="ECO:0000256" key="1">
    <source>
        <dbReference type="SAM" id="Phobius"/>
    </source>
</evidence>
<comment type="caution">
    <text evidence="2">The sequence shown here is derived from an EMBL/GenBank/DDBJ whole genome shotgun (WGS) entry which is preliminary data.</text>
</comment>
<keyword evidence="3" id="KW-1185">Reference proteome</keyword>
<dbReference type="RefSeq" id="WP_381178663.1">
    <property type="nucleotide sequence ID" value="NZ_JBHSFK010000021.1"/>
</dbReference>
<dbReference type="EMBL" id="JBHSFK010000021">
    <property type="protein sequence ID" value="MFC4503629.1"/>
    <property type="molecule type" value="Genomic_DNA"/>
</dbReference>
<organism evidence="2 3">
    <name type="scientific">Streptomyces vulcanius</name>
    <dbReference type="NCBI Taxonomy" id="1441876"/>
    <lineage>
        <taxon>Bacteria</taxon>
        <taxon>Bacillati</taxon>
        <taxon>Actinomycetota</taxon>
        <taxon>Actinomycetes</taxon>
        <taxon>Kitasatosporales</taxon>
        <taxon>Streptomycetaceae</taxon>
        <taxon>Streptomyces</taxon>
    </lineage>
</organism>
<keyword evidence="1" id="KW-0812">Transmembrane</keyword>
<protein>
    <submittedName>
        <fullName evidence="2">Uncharacterized protein</fullName>
    </submittedName>
</protein>
<evidence type="ECO:0000313" key="2">
    <source>
        <dbReference type="EMBL" id="MFC4503629.1"/>
    </source>
</evidence>
<proteinExistence type="predicted"/>
<gene>
    <name evidence="2" type="ORF">ACFPIH_29655</name>
</gene>
<feature type="transmembrane region" description="Helical" evidence="1">
    <location>
        <begin position="27"/>
        <end position="45"/>
    </location>
</feature>
<keyword evidence="1" id="KW-1133">Transmembrane helix</keyword>
<accession>A0ABV9AV26</accession>
<keyword evidence="1" id="KW-0472">Membrane</keyword>
<reference evidence="3" key="1">
    <citation type="journal article" date="2019" name="Int. J. Syst. Evol. Microbiol.">
        <title>The Global Catalogue of Microorganisms (GCM) 10K type strain sequencing project: providing services to taxonomists for standard genome sequencing and annotation.</title>
        <authorList>
            <consortium name="The Broad Institute Genomics Platform"/>
            <consortium name="The Broad Institute Genome Sequencing Center for Infectious Disease"/>
            <person name="Wu L."/>
            <person name="Ma J."/>
        </authorList>
    </citation>
    <scope>NUCLEOTIDE SEQUENCE [LARGE SCALE GENOMIC DNA]</scope>
    <source>
        <strain evidence="3">CGMCC 4.7177</strain>
    </source>
</reference>
<dbReference type="Proteomes" id="UP001595839">
    <property type="component" value="Unassembled WGS sequence"/>
</dbReference>
<evidence type="ECO:0000313" key="3">
    <source>
        <dbReference type="Proteomes" id="UP001595839"/>
    </source>
</evidence>
<name>A0ABV9AV26_9ACTN</name>